<name>A0A844CA32_9LACT</name>
<dbReference type="InterPro" id="IPR013494">
    <property type="entry name" value="CHP02678"/>
</dbReference>
<gene>
    <name evidence="1" type="ORF">GF867_01655</name>
</gene>
<reference evidence="1 2" key="1">
    <citation type="submission" date="2019-11" db="EMBL/GenBank/DDBJ databases">
        <title>Characterisation of Fundicoccus ignavus gen. nov. sp. nov., a novel genus of the family Aerococcaceae from bulk tank milk.</title>
        <authorList>
            <person name="Siebert A."/>
            <person name="Huptas C."/>
            <person name="Wenning M."/>
            <person name="Scherer S."/>
            <person name="Doll E.V."/>
        </authorList>
    </citation>
    <scope>NUCLEOTIDE SEQUENCE [LARGE SCALE GENOMIC DNA]</scope>
    <source>
        <strain evidence="1 2">DSM 109652</strain>
    </source>
</reference>
<accession>A0A844CA32</accession>
<dbReference type="NCBIfam" id="TIGR02678">
    <property type="entry name" value="TIGR02678 family protein"/>
    <property type="match status" value="1"/>
</dbReference>
<protein>
    <submittedName>
        <fullName evidence="1">TIGR02678 family protein</fullName>
    </submittedName>
</protein>
<sequence length="386" mass="46370">MTTLEELFNRRWIVRDYDKELYYRVRDQLPKYQKFLQEKLDYPVIITPQLIKLEKIPGEAESWMGIQDFSSKLEYQFFCLILMFLEDLDAGQQFVLSELTEYLQVQFPKGSLKWENYTNRRLLIRTIKYCFQEQLMLRHDGAESDYLSDQTQDVLYENTGLSRYFVRRFSQPITDMNSLKDRSAIGDIELDEERGYLRRQRIYRKLVMEMAVYKTDQTDEDFIYIKNYRRILEHDFNELFQAQLHIHKNSAYIVLDEEASLGTTFPDRSNLSEVILLINRFIRDKVRNGQWQANDNDQINVSQLEFLNLVTECKQRYRANFTKKLRDLSSQDFFQSVTDLMQRFNMIRLDEVSRSVTIYPICGKIIGLYEDEDEEGERDDDTNEDE</sequence>
<organism evidence="1 2">
    <name type="scientific">Fundicoccus ignavus</name>
    <dbReference type="NCBI Taxonomy" id="2664442"/>
    <lineage>
        <taxon>Bacteria</taxon>
        <taxon>Bacillati</taxon>
        <taxon>Bacillota</taxon>
        <taxon>Bacilli</taxon>
        <taxon>Lactobacillales</taxon>
        <taxon>Aerococcaceae</taxon>
        <taxon>Fundicoccus</taxon>
    </lineage>
</organism>
<dbReference type="AlphaFoldDB" id="A0A844CA32"/>
<evidence type="ECO:0000313" key="1">
    <source>
        <dbReference type="EMBL" id="MRJ46281.1"/>
    </source>
</evidence>
<proteinExistence type="predicted"/>
<dbReference type="EMBL" id="WJQT01000001">
    <property type="protein sequence ID" value="MRJ46281.1"/>
    <property type="molecule type" value="Genomic_DNA"/>
</dbReference>
<dbReference type="RefSeq" id="WP_153831373.1">
    <property type="nucleotide sequence ID" value="NZ_WJQT01000001.1"/>
</dbReference>
<dbReference type="Pfam" id="PF09661">
    <property type="entry name" value="DUF2398"/>
    <property type="match status" value="1"/>
</dbReference>
<comment type="caution">
    <text evidence="1">The sequence shown here is derived from an EMBL/GenBank/DDBJ whole genome shotgun (WGS) entry which is preliminary data.</text>
</comment>
<evidence type="ECO:0000313" key="2">
    <source>
        <dbReference type="Proteomes" id="UP000440066"/>
    </source>
</evidence>
<dbReference type="Proteomes" id="UP000440066">
    <property type="component" value="Unassembled WGS sequence"/>
</dbReference>